<dbReference type="PANTHER" id="PTHR11177">
    <property type="entry name" value="CHITINASE"/>
    <property type="match status" value="1"/>
</dbReference>
<comment type="caution">
    <text evidence="4">The sequence shown here is derived from an EMBL/GenBank/DDBJ whole genome shotgun (WGS) entry which is preliminary data.</text>
</comment>
<sequence length="390" mass="41683">MGAPLGIVLLFLVTAVALLRAEGVEYQDTGFEDGVVKGGGVKGGGVKGGGEKDGGAEGGGVKDECVKGGGEKDGGVKGGAVKDGGVKGGGEKDGGVKGGGTKGGCTEEQCHDEGGHSPYEDDKGDTSGGVAGAGEPLEMARNAKDERRSKEEDKKRTERKKNERAPLACFVRAEAFERSGAQRFTVRTLPADRCTHIIYSYLETDNNTGEFMFRKRGQRGDMEILEDIGKLKRDSRSTNVKVLFSYGGGAHVQSLLNRIRDDKKANELVERIKSLLSKAKIDGINFHLEGPGPQVCKDDEIMTILKFFKESCVGNWINAGVPKYKIVPGIATHGRSFTLNDPAFNGDAAKLKENHPLGKAAEITKTDGYMNYVEVRASLTLRITIARKTT</sequence>
<evidence type="ECO:0000313" key="5">
    <source>
        <dbReference type="Proteomes" id="UP001321473"/>
    </source>
</evidence>
<proteinExistence type="predicted"/>
<evidence type="ECO:0000256" key="1">
    <source>
        <dbReference type="SAM" id="MobiDB-lite"/>
    </source>
</evidence>
<dbReference type="EMBL" id="JARKHS020021376">
    <property type="protein sequence ID" value="KAK8770270.1"/>
    <property type="molecule type" value="Genomic_DNA"/>
</dbReference>
<reference evidence="4 5" key="1">
    <citation type="journal article" date="2023" name="Arcadia Sci">
        <title>De novo assembly of a long-read Amblyomma americanum tick genome.</title>
        <authorList>
            <person name="Chou S."/>
            <person name="Poskanzer K.E."/>
            <person name="Rollins M."/>
            <person name="Thuy-Boun P.S."/>
        </authorList>
    </citation>
    <scope>NUCLEOTIDE SEQUENCE [LARGE SCALE GENOMIC DNA]</scope>
    <source>
        <strain evidence="4">F_SG_1</strain>
        <tissue evidence="4">Salivary glands</tissue>
    </source>
</reference>
<dbReference type="Gene3D" id="3.10.50.10">
    <property type="match status" value="1"/>
</dbReference>
<dbReference type="InterPro" id="IPR050314">
    <property type="entry name" value="Glycosyl_Hydrlase_18"/>
</dbReference>
<feature type="signal peptide" evidence="2">
    <location>
        <begin position="1"/>
        <end position="21"/>
    </location>
</feature>
<keyword evidence="5" id="KW-1185">Reference proteome</keyword>
<evidence type="ECO:0000256" key="2">
    <source>
        <dbReference type="SAM" id="SignalP"/>
    </source>
</evidence>
<feature type="domain" description="GH18" evidence="3">
    <location>
        <begin position="165"/>
        <end position="390"/>
    </location>
</feature>
<dbReference type="InterPro" id="IPR029070">
    <property type="entry name" value="Chitinase_insertion_sf"/>
</dbReference>
<keyword evidence="2" id="KW-0732">Signal</keyword>
<feature type="compositionally biased region" description="Basic and acidic residues" evidence="1">
    <location>
        <begin position="49"/>
        <end position="75"/>
    </location>
</feature>
<dbReference type="Pfam" id="PF00704">
    <property type="entry name" value="Glyco_hydro_18"/>
    <property type="match status" value="1"/>
</dbReference>
<organism evidence="4 5">
    <name type="scientific">Amblyomma americanum</name>
    <name type="common">Lone star tick</name>
    <dbReference type="NCBI Taxonomy" id="6943"/>
    <lineage>
        <taxon>Eukaryota</taxon>
        <taxon>Metazoa</taxon>
        <taxon>Ecdysozoa</taxon>
        <taxon>Arthropoda</taxon>
        <taxon>Chelicerata</taxon>
        <taxon>Arachnida</taxon>
        <taxon>Acari</taxon>
        <taxon>Parasitiformes</taxon>
        <taxon>Ixodida</taxon>
        <taxon>Ixodoidea</taxon>
        <taxon>Ixodidae</taxon>
        <taxon>Amblyomminae</taxon>
        <taxon>Amblyomma</taxon>
    </lineage>
</organism>
<dbReference type="InterPro" id="IPR001223">
    <property type="entry name" value="Glyco_hydro18_cat"/>
</dbReference>
<evidence type="ECO:0000259" key="3">
    <source>
        <dbReference type="PROSITE" id="PS51910"/>
    </source>
</evidence>
<gene>
    <name evidence="4" type="ORF">V5799_013265</name>
</gene>
<dbReference type="GO" id="GO:0006032">
    <property type="term" value="P:chitin catabolic process"/>
    <property type="evidence" value="ECO:0007669"/>
    <property type="project" value="TreeGrafter"/>
</dbReference>
<evidence type="ECO:0000313" key="4">
    <source>
        <dbReference type="EMBL" id="KAK8770270.1"/>
    </source>
</evidence>
<dbReference type="InterPro" id="IPR017853">
    <property type="entry name" value="GH"/>
</dbReference>
<dbReference type="GO" id="GO:0005975">
    <property type="term" value="P:carbohydrate metabolic process"/>
    <property type="evidence" value="ECO:0007669"/>
    <property type="project" value="InterPro"/>
</dbReference>
<dbReference type="PROSITE" id="PS51910">
    <property type="entry name" value="GH18_2"/>
    <property type="match status" value="1"/>
</dbReference>
<protein>
    <recommendedName>
        <fullName evidence="3">GH18 domain-containing protein</fullName>
    </recommendedName>
</protein>
<dbReference type="PANTHER" id="PTHR11177:SF317">
    <property type="entry name" value="CHITINASE 12-RELATED"/>
    <property type="match status" value="1"/>
</dbReference>
<dbReference type="Gene3D" id="3.20.20.80">
    <property type="entry name" value="Glycosidases"/>
    <property type="match status" value="2"/>
</dbReference>
<feature type="chain" id="PRO_5042879059" description="GH18 domain-containing protein" evidence="2">
    <location>
        <begin position="22"/>
        <end position="390"/>
    </location>
</feature>
<dbReference type="SUPFAM" id="SSF51445">
    <property type="entry name" value="(Trans)glycosidases"/>
    <property type="match status" value="1"/>
</dbReference>
<dbReference type="Proteomes" id="UP001321473">
    <property type="component" value="Unassembled WGS sequence"/>
</dbReference>
<dbReference type="GO" id="GO:0008061">
    <property type="term" value="F:chitin binding"/>
    <property type="evidence" value="ECO:0007669"/>
    <property type="project" value="TreeGrafter"/>
</dbReference>
<feature type="region of interest" description="Disordered" evidence="1">
    <location>
        <begin position="42"/>
        <end position="163"/>
    </location>
</feature>
<feature type="compositionally biased region" description="Basic and acidic residues" evidence="1">
    <location>
        <begin position="108"/>
        <end position="125"/>
    </location>
</feature>
<feature type="compositionally biased region" description="Gly residues" evidence="1">
    <location>
        <begin position="76"/>
        <end position="88"/>
    </location>
</feature>
<accession>A0AAQ4E6G1</accession>
<name>A0AAQ4E6G1_AMBAM</name>
<dbReference type="GO" id="GO:0004568">
    <property type="term" value="F:chitinase activity"/>
    <property type="evidence" value="ECO:0007669"/>
    <property type="project" value="TreeGrafter"/>
</dbReference>
<feature type="compositionally biased region" description="Basic and acidic residues" evidence="1">
    <location>
        <begin position="141"/>
        <end position="163"/>
    </location>
</feature>
<dbReference type="GO" id="GO:0005576">
    <property type="term" value="C:extracellular region"/>
    <property type="evidence" value="ECO:0007669"/>
    <property type="project" value="TreeGrafter"/>
</dbReference>
<dbReference type="AlphaFoldDB" id="A0AAQ4E6G1"/>